<dbReference type="InterPro" id="IPR013766">
    <property type="entry name" value="Thioredoxin_domain"/>
</dbReference>
<evidence type="ECO:0000259" key="8">
    <source>
        <dbReference type="PROSITE" id="PS51352"/>
    </source>
</evidence>
<comment type="catalytic activity">
    <reaction evidence="6">
        <text>[protein]-dithiol + NAD(+) = [protein]-disulfide + NADH + H(+)</text>
        <dbReference type="Rhea" id="RHEA:18749"/>
        <dbReference type="Rhea" id="RHEA-COMP:10593"/>
        <dbReference type="Rhea" id="RHEA-COMP:10594"/>
        <dbReference type="ChEBI" id="CHEBI:15378"/>
        <dbReference type="ChEBI" id="CHEBI:29950"/>
        <dbReference type="ChEBI" id="CHEBI:50058"/>
        <dbReference type="ChEBI" id="CHEBI:57540"/>
        <dbReference type="ChEBI" id="CHEBI:57945"/>
        <dbReference type="EC" id="1.8.1.8"/>
    </reaction>
</comment>
<dbReference type="Gene3D" id="3.40.30.10">
    <property type="entry name" value="Glutaredoxin"/>
    <property type="match status" value="1"/>
</dbReference>
<keyword evidence="4" id="KW-0520">NAD</keyword>
<dbReference type="AlphaFoldDB" id="A0A0K0G3Z9"/>
<evidence type="ECO:0000256" key="7">
    <source>
        <dbReference type="ARBA" id="ARBA00047804"/>
    </source>
</evidence>
<evidence type="ECO:0000256" key="2">
    <source>
        <dbReference type="ARBA" id="ARBA00022737"/>
    </source>
</evidence>
<keyword evidence="9" id="KW-1185">Reference proteome</keyword>
<dbReference type="InterPro" id="IPR012336">
    <property type="entry name" value="Thioredoxin-like_fold"/>
</dbReference>
<feature type="domain" description="Thioredoxin" evidence="8">
    <location>
        <begin position="1"/>
        <end position="150"/>
    </location>
</feature>
<comment type="catalytic activity">
    <reaction evidence="7">
        <text>[protein]-dithiol + NADP(+) = [protein]-disulfide + NADPH + H(+)</text>
        <dbReference type="Rhea" id="RHEA:18753"/>
        <dbReference type="Rhea" id="RHEA-COMP:10593"/>
        <dbReference type="Rhea" id="RHEA-COMP:10594"/>
        <dbReference type="ChEBI" id="CHEBI:15378"/>
        <dbReference type="ChEBI" id="CHEBI:29950"/>
        <dbReference type="ChEBI" id="CHEBI:50058"/>
        <dbReference type="ChEBI" id="CHEBI:57783"/>
        <dbReference type="ChEBI" id="CHEBI:58349"/>
        <dbReference type="EC" id="1.8.1.8"/>
    </reaction>
</comment>
<evidence type="ECO:0000313" key="9">
    <source>
        <dbReference type="Proteomes" id="UP000035680"/>
    </source>
</evidence>
<sequence length="151" mass="17407">MAELFADVEITKPDGEKVLGGELLKDKIVGLYFTASWCPPCQKFTPKLKKLHDKLVKLGKPFTVIVITKDKEEELFEEYYEEKMNTFNYFEFGNPKHQELIEKYEAKTIPCLKIIKSDGTVAVNDGVTDVREKSDDNPEDLFDEWEAFATM</sequence>
<dbReference type="PANTHER" id="PTHR13871">
    <property type="entry name" value="THIOREDOXIN"/>
    <property type="match status" value="1"/>
</dbReference>
<dbReference type="GO" id="GO:0047134">
    <property type="term" value="F:protein-disulfide reductase [NAD(P)H] activity"/>
    <property type="evidence" value="ECO:0007669"/>
    <property type="project" value="UniProtKB-EC"/>
</dbReference>
<evidence type="ECO:0000313" key="10">
    <source>
        <dbReference type="WBParaSite" id="SVE_1945800.1"/>
    </source>
</evidence>
<evidence type="ECO:0000256" key="5">
    <source>
        <dbReference type="ARBA" id="ARBA00025782"/>
    </source>
</evidence>
<organism evidence="9 10">
    <name type="scientific">Strongyloides venezuelensis</name>
    <name type="common">Threadworm</name>
    <dbReference type="NCBI Taxonomy" id="75913"/>
    <lineage>
        <taxon>Eukaryota</taxon>
        <taxon>Metazoa</taxon>
        <taxon>Ecdysozoa</taxon>
        <taxon>Nematoda</taxon>
        <taxon>Chromadorea</taxon>
        <taxon>Rhabditida</taxon>
        <taxon>Tylenchina</taxon>
        <taxon>Panagrolaimomorpha</taxon>
        <taxon>Strongyloidoidea</taxon>
        <taxon>Strongyloididae</taxon>
        <taxon>Strongyloides</taxon>
    </lineage>
</organism>
<dbReference type="WBParaSite" id="SVE_1945800.1">
    <property type="protein sequence ID" value="SVE_1945800.1"/>
    <property type="gene ID" value="SVE_1945800"/>
</dbReference>
<reference evidence="10" key="2">
    <citation type="submission" date="2015-08" db="UniProtKB">
        <authorList>
            <consortium name="WormBaseParasite"/>
        </authorList>
    </citation>
    <scope>IDENTIFICATION</scope>
</reference>
<evidence type="ECO:0000256" key="3">
    <source>
        <dbReference type="ARBA" id="ARBA00023002"/>
    </source>
</evidence>
<dbReference type="Pfam" id="PF13905">
    <property type="entry name" value="Thioredoxin_8"/>
    <property type="match status" value="1"/>
</dbReference>
<keyword evidence="3" id="KW-0560">Oxidoreductase</keyword>
<comment type="similarity">
    <text evidence="5">Belongs to the nucleoredoxin family.</text>
</comment>
<dbReference type="InterPro" id="IPR052259">
    <property type="entry name" value="Nucleoredoxin-like"/>
</dbReference>
<accession>A0A0K0G3Z9</accession>
<dbReference type="PROSITE" id="PS51352">
    <property type="entry name" value="THIOREDOXIN_2"/>
    <property type="match status" value="1"/>
</dbReference>
<dbReference type="InterPro" id="IPR036249">
    <property type="entry name" value="Thioredoxin-like_sf"/>
</dbReference>
<evidence type="ECO:0000256" key="6">
    <source>
        <dbReference type="ARBA" id="ARBA00047388"/>
    </source>
</evidence>
<dbReference type="EC" id="1.8.1.8" evidence="1"/>
<evidence type="ECO:0000256" key="1">
    <source>
        <dbReference type="ARBA" id="ARBA00012612"/>
    </source>
</evidence>
<dbReference type="PANTHER" id="PTHR13871:SF96">
    <property type="entry name" value="THIOREDOXIN DOMAIN-CONTAINING PROTEIN"/>
    <property type="match status" value="1"/>
</dbReference>
<proteinExistence type="inferred from homology"/>
<protein>
    <recommendedName>
        <fullName evidence="1">protein-disulfide reductase</fullName>
        <ecNumber evidence="1">1.8.1.8</ecNumber>
    </recommendedName>
</protein>
<keyword evidence="2" id="KW-0677">Repeat</keyword>
<name>A0A0K0G3Z9_STRVS</name>
<dbReference type="Proteomes" id="UP000035680">
    <property type="component" value="Unassembled WGS sequence"/>
</dbReference>
<reference evidence="9" key="1">
    <citation type="submission" date="2014-07" db="EMBL/GenBank/DDBJ databases">
        <authorList>
            <person name="Martin A.A"/>
            <person name="De Silva N."/>
        </authorList>
    </citation>
    <scope>NUCLEOTIDE SEQUENCE</scope>
</reference>
<dbReference type="STRING" id="75913.A0A0K0G3Z9"/>
<evidence type="ECO:0000256" key="4">
    <source>
        <dbReference type="ARBA" id="ARBA00023027"/>
    </source>
</evidence>
<dbReference type="SUPFAM" id="SSF52833">
    <property type="entry name" value="Thioredoxin-like"/>
    <property type="match status" value="1"/>
</dbReference>